<evidence type="ECO:0000313" key="1">
    <source>
        <dbReference type="EMBL" id="MDT0442038.1"/>
    </source>
</evidence>
<dbReference type="RefSeq" id="WP_311616294.1">
    <property type="nucleotide sequence ID" value="NZ_JAVREV010000002.1"/>
</dbReference>
<keyword evidence="2" id="KW-1185">Reference proteome</keyword>
<sequence length="230" mass="25742">MTDQVPAWMSRAFSSSRLGPYLRATGGEAGAAVRLYWWNVEASAALYGPLHCLEISLRNALHRELSTAFGRSDWWMAAPLNDASMRLVTAARRKCGNELGYGPGRRPVPHDSVVAGLNLGFWVALLSKGGRGGAYDRRLWVPTLHKAFPHYSGRRDDLHAVLDSLRRLRNRIMHHESIHRRDLVGDHTAIYRVLGHIDPVAAKEVQALDRFPTVLGHRKAAREGGRTPRF</sequence>
<dbReference type="EMBL" id="JAVREV010000002">
    <property type="protein sequence ID" value="MDT0442038.1"/>
    <property type="molecule type" value="Genomic_DNA"/>
</dbReference>
<evidence type="ECO:0008006" key="3">
    <source>
        <dbReference type="Google" id="ProtNLM"/>
    </source>
</evidence>
<organism evidence="1 2">
    <name type="scientific">Streptomyces johnsoniae</name>
    <dbReference type="NCBI Taxonomy" id="3075532"/>
    <lineage>
        <taxon>Bacteria</taxon>
        <taxon>Bacillati</taxon>
        <taxon>Actinomycetota</taxon>
        <taxon>Actinomycetes</taxon>
        <taxon>Kitasatosporales</taxon>
        <taxon>Streptomycetaceae</taxon>
        <taxon>Streptomyces</taxon>
    </lineage>
</organism>
<protein>
    <recommendedName>
        <fullName evidence="3">Abi-like protein</fullName>
    </recommendedName>
</protein>
<gene>
    <name evidence="1" type="ORF">RM779_05410</name>
</gene>
<comment type="caution">
    <text evidence="1">The sequence shown here is derived from an EMBL/GenBank/DDBJ whole genome shotgun (WGS) entry which is preliminary data.</text>
</comment>
<accession>A0ABU2RZV2</accession>
<reference evidence="2" key="1">
    <citation type="submission" date="2023-07" db="EMBL/GenBank/DDBJ databases">
        <title>30 novel species of actinomycetes from the DSMZ collection.</title>
        <authorList>
            <person name="Nouioui I."/>
        </authorList>
    </citation>
    <scope>NUCLEOTIDE SEQUENCE [LARGE SCALE GENOMIC DNA]</scope>
    <source>
        <strain evidence="2">DSM 41886</strain>
    </source>
</reference>
<name>A0ABU2RZV2_9ACTN</name>
<dbReference type="Proteomes" id="UP001183615">
    <property type="component" value="Unassembled WGS sequence"/>
</dbReference>
<evidence type="ECO:0000313" key="2">
    <source>
        <dbReference type="Proteomes" id="UP001183615"/>
    </source>
</evidence>
<proteinExistence type="predicted"/>